<dbReference type="CDD" id="cd01830">
    <property type="entry name" value="XynE_like"/>
    <property type="match status" value="1"/>
</dbReference>
<feature type="domain" description="SGNH hydrolase-type esterase" evidence="1">
    <location>
        <begin position="210"/>
        <end position="395"/>
    </location>
</feature>
<dbReference type="InterPro" id="IPR036514">
    <property type="entry name" value="SGNH_hydro_sf"/>
</dbReference>
<dbReference type="InterPro" id="IPR053140">
    <property type="entry name" value="GDSL_Rv0518-like"/>
</dbReference>
<evidence type="ECO:0000313" key="2">
    <source>
        <dbReference type="EMBL" id="QSQ17000.1"/>
    </source>
</evidence>
<sequence>MVQARGRGWVLVGLALVVGWGCASESVAAPTSNWLPAFTAPMHPSASGLEPGELAGPSFKNQTVRMFVRPTLAGPRLRLVLSNQYGTEPLRVEAVRVALRVTGNVIDPSTDRAVRFSGASFVIIPPGRTATSEPVALAVDGRRDVAVSLFFLERSGAPSWHLHGARTTAVSATGNQTAARTFVPALTTRSLYFLAAVHVDAAPDASLVVAFGDSITDGAGSTVDTESSWPARLFHRLSVRGGKPVGVLNAGLGGNRLLSDGYGPRGLHRFERDVLAQRGVKAVILLEGINDIGQAPPGGMEAARIIDGYRQLIQRARDKGLKVYGGTLTPMAGHAYFTPEHEALREAVNAWIRTSGAFDAVVDFEAAVRDPAHPDAMLASLTVDGLHPNDLGYERMAQAIDLRLLE</sequence>
<dbReference type="GO" id="GO:0016787">
    <property type="term" value="F:hydrolase activity"/>
    <property type="evidence" value="ECO:0007669"/>
    <property type="project" value="UniProtKB-KW"/>
</dbReference>
<dbReference type="Gene3D" id="3.40.50.1110">
    <property type="entry name" value="SGNH hydrolase"/>
    <property type="match status" value="1"/>
</dbReference>
<dbReference type="EMBL" id="CP071091">
    <property type="protein sequence ID" value="QSQ17000.1"/>
    <property type="molecule type" value="Genomic_DNA"/>
</dbReference>
<keyword evidence="3" id="KW-1185">Reference proteome</keyword>
<dbReference type="Pfam" id="PF13472">
    <property type="entry name" value="Lipase_GDSL_2"/>
    <property type="match status" value="1"/>
</dbReference>
<reference evidence="2 3" key="1">
    <citation type="submission" date="2021-02" db="EMBL/GenBank/DDBJ databases">
        <title>De Novo genome assembly of isolated myxobacteria.</title>
        <authorList>
            <person name="Stevens D.C."/>
        </authorList>
    </citation>
    <scope>NUCLEOTIDE SEQUENCE [LARGE SCALE GENOMIC DNA]</scope>
    <source>
        <strain evidence="2 3">SCHIC003</strain>
    </source>
</reference>
<name>A0ABX7NDY4_9BACT</name>
<evidence type="ECO:0000313" key="3">
    <source>
        <dbReference type="Proteomes" id="UP000663090"/>
    </source>
</evidence>
<dbReference type="RefSeq" id="WP_206718636.1">
    <property type="nucleotide sequence ID" value="NZ_CP071091.1"/>
</dbReference>
<organism evidence="2 3">
    <name type="scientific">Myxococcus landrumensis</name>
    <dbReference type="NCBI Taxonomy" id="2813577"/>
    <lineage>
        <taxon>Bacteria</taxon>
        <taxon>Pseudomonadati</taxon>
        <taxon>Myxococcota</taxon>
        <taxon>Myxococcia</taxon>
        <taxon>Myxococcales</taxon>
        <taxon>Cystobacterineae</taxon>
        <taxon>Myxococcaceae</taxon>
        <taxon>Myxococcus</taxon>
    </lineage>
</organism>
<dbReference type="SUPFAM" id="SSF52266">
    <property type="entry name" value="SGNH hydrolase"/>
    <property type="match status" value="1"/>
</dbReference>
<dbReference type="InterPro" id="IPR013830">
    <property type="entry name" value="SGNH_hydro"/>
</dbReference>
<evidence type="ECO:0000259" key="1">
    <source>
        <dbReference type="Pfam" id="PF13472"/>
    </source>
</evidence>
<dbReference type="Proteomes" id="UP000663090">
    <property type="component" value="Chromosome"/>
</dbReference>
<proteinExistence type="predicted"/>
<accession>A0ABX7NDY4</accession>
<keyword evidence="2" id="KW-0378">Hydrolase</keyword>
<dbReference type="PANTHER" id="PTHR43784">
    <property type="entry name" value="GDSL-LIKE LIPASE/ACYLHYDROLASE, PUTATIVE (AFU_ORTHOLOGUE AFUA_2G00820)-RELATED"/>
    <property type="match status" value="1"/>
</dbReference>
<dbReference type="PANTHER" id="PTHR43784:SF2">
    <property type="entry name" value="GDSL-LIKE LIPASE_ACYLHYDROLASE, PUTATIVE (AFU_ORTHOLOGUE AFUA_2G00820)-RELATED"/>
    <property type="match status" value="1"/>
</dbReference>
<protein>
    <submittedName>
        <fullName evidence="2">SGNH/GDSL hydrolase family protein</fullName>
    </submittedName>
</protein>
<gene>
    <name evidence="2" type="ORF">JY572_13500</name>
</gene>